<dbReference type="SUPFAM" id="SSF103511">
    <property type="entry name" value="Chlorophyll a-b binding protein"/>
    <property type="match status" value="1"/>
</dbReference>
<keyword evidence="2" id="KW-1185">Reference proteome</keyword>
<organism evidence="1 2">
    <name type="scientific">Marchantia polymorpha subsp. ruderalis</name>
    <dbReference type="NCBI Taxonomy" id="1480154"/>
    <lineage>
        <taxon>Eukaryota</taxon>
        <taxon>Viridiplantae</taxon>
        <taxon>Streptophyta</taxon>
        <taxon>Embryophyta</taxon>
        <taxon>Marchantiophyta</taxon>
        <taxon>Marchantiopsida</taxon>
        <taxon>Marchantiidae</taxon>
        <taxon>Marchantiales</taxon>
        <taxon>Marchantiaceae</taxon>
        <taxon>Marchantia</taxon>
    </lineage>
</organism>
<protein>
    <submittedName>
        <fullName evidence="1">Uncharacterized protein</fullName>
    </submittedName>
</protein>
<proteinExistence type="predicted"/>
<dbReference type="GO" id="GO:0071486">
    <property type="term" value="P:cellular response to high light intensity"/>
    <property type="evidence" value="ECO:0007669"/>
    <property type="project" value="InterPro"/>
</dbReference>
<comment type="caution">
    <text evidence="1">The sequence shown here is derived from an EMBL/GenBank/DDBJ whole genome shotgun (WGS) entry which is preliminary data.</text>
</comment>
<dbReference type="PANTHER" id="PTHR36490:SF1">
    <property type="entry name" value="STRESS ENHANCED PROTEIN 2, CHLOROPLASTIC"/>
    <property type="match status" value="1"/>
</dbReference>
<evidence type="ECO:0000313" key="1">
    <source>
        <dbReference type="EMBL" id="OAE35652.1"/>
    </source>
</evidence>
<dbReference type="EMBL" id="LVLJ01000095">
    <property type="protein sequence ID" value="OAE35652.1"/>
    <property type="molecule type" value="Genomic_DNA"/>
</dbReference>
<dbReference type="Proteomes" id="UP000077202">
    <property type="component" value="Unassembled WGS sequence"/>
</dbReference>
<gene>
    <name evidence="1" type="ORF">AXG93_1154s1060</name>
</gene>
<sequence length="265" mass="28284">MAASSSLLTMSGSALVGGVGSLPERRARSNLMSTSSCVTQLSPRRNVLRQSSSLRVSRGSKVQRRLAVVSQQGSAGDEENSKVFKSMKDATERRKEEMYGSLDDVEMAKIISDAELLNSRSGKIRNKPVQPPRFATLRAFGEAGGNGVVTGFGGTSVFELLAASIEASKQVRNWEVLSGRLAMLALSIAIGVEFCTGNSVFEGVNLTELQGAAALCAVATVSAASFAYAWRAKADVVSMMSRNYKTMMDSALDNLIDGLFFDESK</sequence>
<dbReference type="AlphaFoldDB" id="A0A176WTP8"/>
<name>A0A176WTP8_MARPO</name>
<reference evidence="1" key="1">
    <citation type="submission" date="2016-03" db="EMBL/GenBank/DDBJ databases">
        <title>Mechanisms controlling the formation of the plant cell surface in tip-growing cells are functionally conserved among land plants.</title>
        <authorList>
            <person name="Honkanen S."/>
            <person name="Jones V.A."/>
            <person name="Morieri G."/>
            <person name="Champion C."/>
            <person name="Hetherington A.J."/>
            <person name="Kelly S."/>
            <person name="Saint-Marcoux D."/>
            <person name="Proust H."/>
            <person name="Prescott H."/>
            <person name="Dolan L."/>
        </authorList>
    </citation>
    <scope>NUCLEOTIDE SEQUENCE [LARGE SCALE GENOMIC DNA]</scope>
    <source>
        <tissue evidence="1">Whole gametophyte</tissue>
    </source>
</reference>
<evidence type="ECO:0000313" key="2">
    <source>
        <dbReference type="Proteomes" id="UP000077202"/>
    </source>
</evidence>
<dbReference type="PANTHER" id="PTHR36490">
    <property type="entry name" value="STRESS ENHANCED PROTEIN 2, CHLOROPLASTIC"/>
    <property type="match status" value="1"/>
</dbReference>
<accession>A0A176WTP8</accession>
<dbReference type="InterPro" id="IPR044971">
    <property type="entry name" value="SEP2"/>
</dbReference>